<dbReference type="EMBL" id="JACJQH010000006">
    <property type="protein sequence ID" value="MBD2194957.1"/>
    <property type="molecule type" value="Genomic_DNA"/>
</dbReference>
<evidence type="ECO:0000313" key="1">
    <source>
        <dbReference type="EMBL" id="MBD2194957.1"/>
    </source>
</evidence>
<evidence type="ECO:0000313" key="2">
    <source>
        <dbReference type="Proteomes" id="UP000658514"/>
    </source>
</evidence>
<proteinExistence type="predicted"/>
<comment type="caution">
    <text evidence="1">The sequence shown here is derived from an EMBL/GenBank/DDBJ whole genome shotgun (WGS) entry which is preliminary data.</text>
</comment>
<keyword evidence="2" id="KW-1185">Reference proteome</keyword>
<dbReference type="Proteomes" id="UP000658514">
    <property type="component" value="Unassembled WGS sequence"/>
</dbReference>
<dbReference type="SUPFAM" id="SSF52309">
    <property type="entry name" value="N-(deoxy)ribosyltransferase-like"/>
    <property type="match status" value="1"/>
</dbReference>
<organism evidence="1 2">
    <name type="scientific">Calothrix parietina FACHB-288</name>
    <dbReference type="NCBI Taxonomy" id="2692896"/>
    <lineage>
        <taxon>Bacteria</taxon>
        <taxon>Bacillati</taxon>
        <taxon>Cyanobacteriota</taxon>
        <taxon>Cyanophyceae</taxon>
        <taxon>Nostocales</taxon>
        <taxon>Calotrichaceae</taxon>
        <taxon>Calothrix</taxon>
    </lineage>
</organism>
<gene>
    <name evidence="1" type="ORF">H6G24_05525</name>
</gene>
<protein>
    <submittedName>
        <fullName evidence="1">XRE family transcriptional regulator</fullName>
    </submittedName>
</protein>
<reference evidence="1 2" key="1">
    <citation type="journal article" date="2020" name="ISME J.">
        <title>Comparative genomics reveals insights into cyanobacterial evolution and habitat adaptation.</title>
        <authorList>
            <person name="Chen M.Y."/>
            <person name="Teng W.K."/>
            <person name="Zhao L."/>
            <person name="Hu C.X."/>
            <person name="Zhou Y.K."/>
            <person name="Han B.P."/>
            <person name="Song L.R."/>
            <person name="Shu W.S."/>
        </authorList>
    </citation>
    <scope>NUCLEOTIDE SEQUENCE [LARGE SCALE GENOMIC DNA]</scope>
    <source>
        <strain evidence="1 2">FACHB-288</strain>
    </source>
</reference>
<sequence>MNITKTRVYISGALTGIDNLAEIRAFYENIGLICKDIGLQTYVPHLNTDPVLHANITPQQVFETDKHHVSEGDLVIAYIGYPSLGVGMELAYAEINSIPIILLYEIGKEISRFPRGIPTIFAEIKFSNYDDAFTQIKTVVEQWRCQHLTKSASPPSYST</sequence>
<accession>A0ABR8A4S3</accession>
<name>A0ABR8A4S3_9CYAN</name>
<dbReference type="RefSeq" id="WP_190538884.1">
    <property type="nucleotide sequence ID" value="NZ_CAWPNO010000095.1"/>
</dbReference>
<dbReference type="Gene3D" id="3.40.50.450">
    <property type="match status" value="1"/>
</dbReference>